<keyword evidence="2" id="KW-0732">Signal</keyword>
<evidence type="ECO:0000313" key="3">
    <source>
        <dbReference type="EMBL" id="SFI47112.1"/>
    </source>
</evidence>
<dbReference type="InterPro" id="IPR051010">
    <property type="entry name" value="BCAA_transport"/>
</dbReference>
<gene>
    <name evidence="3" type="ORF">SAMN05216258_10744</name>
</gene>
<protein>
    <submittedName>
        <fullName evidence="3">ABC transporter, substrate binding protein, PQQ-dependent alcohol dehydrogenase system</fullName>
    </submittedName>
</protein>
<dbReference type="PANTHER" id="PTHR30483">
    <property type="entry name" value="LEUCINE-SPECIFIC-BINDING PROTEIN"/>
    <property type="match status" value="1"/>
</dbReference>
<evidence type="ECO:0000256" key="2">
    <source>
        <dbReference type="SAM" id="SignalP"/>
    </source>
</evidence>
<dbReference type="STRING" id="1114924.SAMN05216258_10744"/>
<dbReference type="Gene3D" id="3.40.50.2300">
    <property type="match status" value="2"/>
</dbReference>
<reference evidence="3 4" key="1">
    <citation type="submission" date="2016-10" db="EMBL/GenBank/DDBJ databases">
        <authorList>
            <person name="de Groot N.N."/>
        </authorList>
    </citation>
    <scope>NUCLEOTIDE SEQUENCE [LARGE SCALE GENOMIC DNA]</scope>
    <source>
        <strain evidence="3 4">CGMCC 1.11030</strain>
    </source>
</reference>
<sequence>MLRPLALLASLALAVPASAELAVRVAWLEQSVEQPPILSNLDPVPGDLGLAGARLGLADDAKTGRFLGHAYALDAHVVPPGGDFLAAARAALAQTPLLVAKAPAETLLALADLPEAQGALILNASAQDDALRGEACRANLLHAIPSYAMRADALSQFLTVRRWTDVALVEGTHPGDRAFAAALRRSFHKFGLRVRADETWEWNADIRRDAGRETPLFTQGFAAHDVMVVADEAGDFARYMMFNTWRPAIMAGSEGLSPIAWSPALEQWGAAQLQSRFEALAGRDMRAEDYAAWAAVRALGEAATRTGAADADALRAYLLSDAFELAGFKGRPMTFRPWNGQLRQPMPLVHPRALVALTPLEGFLHPRSDLDTLGQDEGESGCRAFARD</sequence>
<proteinExistence type="predicted"/>
<dbReference type="InterPro" id="IPR028082">
    <property type="entry name" value="Peripla_BP_I"/>
</dbReference>
<dbReference type="GO" id="GO:0006865">
    <property type="term" value="P:amino acid transport"/>
    <property type="evidence" value="ECO:0007669"/>
    <property type="project" value="UniProtKB-KW"/>
</dbReference>
<dbReference type="NCBIfam" id="TIGR03863">
    <property type="entry name" value="PQQ_ABC_bind"/>
    <property type="match status" value="1"/>
</dbReference>
<dbReference type="RefSeq" id="WP_092860952.1">
    <property type="nucleotide sequence ID" value="NZ_FOQH01000007.1"/>
</dbReference>
<keyword evidence="1" id="KW-0029">Amino-acid transport</keyword>
<name>A0A1I3IGR6_9RHOB</name>
<organism evidence="3 4">
    <name type="scientific">Albimonas pacifica</name>
    <dbReference type="NCBI Taxonomy" id="1114924"/>
    <lineage>
        <taxon>Bacteria</taxon>
        <taxon>Pseudomonadati</taxon>
        <taxon>Pseudomonadota</taxon>
        <taxon>Alphaproteobacteria</taxon>
        <taxon>Rhodobacterales</taxon>
        <taxon>Paracoccaceae</taxon>
        <taxon>Albimonas</taxon>
    </lineage>
</organism>
<feature type="signal peptide" evidence="2">
    <location>
        <begin position="1"/>
        <end position="19"/>
    </location>
</feature>
<accession>A0A1I3IGR6</accession>
<evidence type="ECO:0000256" key="1">
    <source>
        <dbReference type="ARBA" id="ARBA00022970"/>
    </source>
</evidence>
<dbReference type="AlphaFoldDB" id="A0A1I3IGR6"/>
<dbReference type="PANTHER" id="PTHR30483:SF6">
    <property type="entry name" value="PERIPLASMIC BINDING PROTEIN OF ABC TRANSPORTER FOR NATURAL AMINO ACIDS"/>
    <property type="match status" value="1"/>
</dbReference>
<keyword evidence="4" id="KW-1185">Reference proteome</keyword>
<keyword evidence="1" id="KW-0813">Transport</keyword>
<dbReference type="CDD" id="cd06268">
    <property type="entry name" value="PBP1_ABC_transporter_LIVBP-like"/>
    <property type="match status" value="1"/>
</dbReference>
<feature type="chain" id="PRO_5011618419" evidence="2">
    <location>
        <begin position="20"/>
        <end position="388"/>
    </location>
</feature>
<evidence type="ECO:0000313" key="4">
    <source>
        <dbReference type="Proteomes" id="UP000199377"/>
    </source>
</evidence>
<dbReference type="Proteomes" id="UP000199377">
    <property type="component" value="Unassembled WGS sequence"/>
</dbReference>
<dbReference type="OrthoDB" id="5341635at2"/>
<dbReference type="InterPro" id="IPR022478">
    <property type="entry name" value="ABC_transptr_sub-bd_PQQ"/>
</dbReference>
<dbReference type="EMBL" id="FOQH01000007">
    <property type="protein sequence ID" value="SFI47112.1"/>
    <property type="molecule type" value="Genomic_DNA"/>
</dbReference>
<dbReference type="SUPFAM" id="SSF53822">
    <property type="entry name" value="Periplasmic binding protein-like I"/>
    <property type="match status" value="1"/>
</dbReference>